<feature type="binding site" evidence="8">
    <location>
        <position position="130"/>
    </location>
    <ligand>
        <name>carbamoyl phosphate</name>
        <dbReference type="ChEBI" id="CHEBI:58228"/>
    </ligand>
</feature>
<evidence type="ECO:0000256" key="9">
    <source>
        <dbReference type="SAM" id="MobiDB-lite"/>
    </source>
</evidence>
<feature type="binding site" evidence="8">
    <location>
        <begin position="316"/>
        <end position="317"/>
    </location>
    <ligand>
        <name>carbamoyl phosphate</name>
        <dbReference type="ChEBI" id="CHEBI:58228"/>
    </ligand>
</feature>
<feature type="binding site" evidence="8">
    <location>
        <position position="154"/>
    </location>
    <ligand>
        <name>carbamoyl phosphate</name>
        <dbReference type="ChEBI" id="CHEBI:58228"/>
    </ligand>
</feature>
<evidence type="ECO:0000256" key="8">
    <source>
        <dbReference type="HAMAP-Rule" id="MF_01109"/>
    </source>
</evidence>
<comment type="function">
    <text evidence="1">Reversibly catalyzes the transfer of the carbamoyl group from carbamoyl phosphate (CP) to the N(epsilon) atom of ornithine (ORN) to produce L-citrulline.</text>
</comment>
<sequence length="356" mass="39392">MTIGGRSNRGDPSEPNQTGPDDNRFNISISIDFEEGASTLAGTKQPVSIDLRGRDFLAIADYTTEELQYLIDLAIELKRKQKAGEVYQPLKGKTLGMIFEKASTRTRVSFEVGMYQLGGHALFLSKNDLQIGRGEPIWDTAQVMSRYLDGIMIRTYEHRKVIDLARGATVPVINGLTDRSHPCQALADYQTILEHKGRLRGLKVAYIGDGNNMVHSLMMAAAKLGVDFASASPVGYEPDKGIVESTKEVAGQNGAKLYVGNDPKEAIADADVVYTDVWASMGFEAEQKEREIAFKNFQVNEELARYAKKDYLFMHCLPAHRGEEVSEGVIDGEHSIIFDQAENRLHAQKAIMAAIM</sequence>
<dbReference type="Proteomes" id="UP001057134">
    <property type="component" value="Chromosome"/>
</dbReference>
<reference evidence="12" key="1">
    <citation type="submission" date="2018-02" db="EMBL/GenBank/DDBJ databases">
        <authorList>
            <person name="Kim S.-K."/>
            <person name="Jung H.-I."/>
            <person name="Lee S.-W."/>
        </authorList>
    </citation>
    <scope>NUCLEOTIDE SEQUENCE</scope>
    <source>
        <strain evidence="12">SK3146</strain>
    </source>
</reference>
<dbReference type="Pfam" id="PF02729">
    <property type="entry name" value="OTCace_N"/>
    <property type="match status" value="1"/>
</dbReference>
<comment type="subcellular location">
    <subcellularLocation>
        <location evidence="8">Cytoplasm</location>
    </subcellularLocation>
</comment>
<gene>
    <name evidence="12" type="primary">argF_1</name>
    <name evidence="12" type="ORF">SK3146_03622</name>
</gene>
<dbReference type="SUPFAM" id="SSF53671">
    <property type="entry name" value="Aspartate/ornithine carbamoyltransferase"/>
    <property type="match status" value="1"/>
</dbReference>
<dbReference type="PRINTS" id="PR00102">
    <property type="entry name" value="OTCASE"/>
</dbReference>
<dbReference type="PRINTS" id="PR00100">
    <property type="entry name" value="AOTCASE"/>
</dbReference>
<feature type="binding site" evidence="8">
    <location>
        <begin position="103"/>
        <end position="106"/>
    </location>
    <ligand>
        <name>carbamoyl phosphate</name>
        <dbReference type="ChEBI" id="CHEBI:58228"/>
    </ligand>
</feature>
<dbReference type="InterPro" id="IPR006130">
    <property type="entry name" value="Asp/Orn_carbamoylTrfase"/>
</dbReference>
<dbReference type="NCBIfam" id="TIGR00658">
    <property type="entry name" value="orni_carb_tr"/>
    <property type="match status" value="1"/>
</dbReference>
<evidence type="ECO:0000256" key="7">
    <source>
        <dbReference type="ARBA" id="ARBA00048772"/>
    </source>
</evidence>
<dbReference type="PANTHER" id="PTHR45753">
    <property type="entry name" value="ORNITHINE CARBAMOYLTRANSFERASE, MITOCHONDRIAL"/>
    <property type="match status" value="1"/>
</dbReference>
<dbReference type="InterPro" id="IPR002292">
    <property type="entry name" value="Orn/put_carbamltrans"/>
</dbReference>
<comment type="pathway">
    <text evidence="2">Amino-acid biosynthesis; L-arginine biosynthesis; L-arginine from L-ornithine and carbamoyl phosphate: step 1/3.</text>
</comment>
<keyword evidence="13" id="KW-1185">Reference proteome</keyword>
<feature type="binding site" evidence="8">
    <location>
        <position position="212"/>
    </location>
    <ligand>
        <name>L-ornithine</name>
        <dbReference type="ChEBI" id="CHEBI:46911"/>
    </ligand>
</feature>
<evidence type="ECO:0000256" key="6">
    <source>
        <dbReference type="ARBA" id="ARBA00022679"/>
    </source>
</evidence>
<feature type="binding site" evidence="8">
    <location>
        <position position="276"/>
    </location>
    <ligand>
        <name>L-ornithine</name>
        <dbReference type="ChEBI" id="CHEBI:46911"/>
    </ligand>
</feature>
<keyword evidence="8" id="KW-0963">Cytoplasm</keyword>
<dbReference type="InterPro" id="IPR024904">
    <property type="entry name" value="OTCase_ArgI"/>
</dbReference>
<feature type="binding site" evidence="8">
    <location>
        <position position="344"/>
    </location>
    <ligand>
        <name>carbamoyl phosphate</name>
        <dbReference type="ChEBI" id="CHEBI:58228"/>
    </ligand>
</feature>
<comment type="similarity">
    <text evidence="3 8">Belongs to the aspartate/ornithine carbamoyltransferase superfamily. OTCase family.</text>
</comment>
<feature type="region of interest" description="Disordered" evidence="9">
    <location>
        <begin position="1"/>
        <end position="25"/>
    </location>
</feature>
<evidence type="ECO:0000259" key="10">
    <source>
        <dbReference type="Pfam" id="PF00185"/>
    </source>
</evidence>
<evidence type="ECO:0000256" key="5">
    <source>
        <dbReference type="ARBA" id="ARBA00016634"/>
    </source>
</evidence>
<feature type="binding site" evidence="8">
    <location>
        <begin position="181"/>
        <end position="184"/>
    </location>
    <ligand>
        <name>carbamoyl phosphate</name>
        <dbReference type="ChEBI" id="CHEBI:58228"/>
    </ligand>
</feature>
<dbReference type="InterPro" id="IPR006132">
    <property type="entry name" value="Asp/Orn_carbamoyltranf_P-bd"/>
</dbReference>
<keyword evidence="6 8" id="KW-0808">Transferase</keyword>
<evidence type="ECO:0000256" key="1">
    <source>
        <dbReference type="ARBA" id="ARBA00003822"/>
    </source>
</evidence>
<dbReference type="HAMAP" id="MF_01109">
    <property type="entry name" value="OTCase"/>
    <property type="match status" value="1"/>
</dbReference>
<evidence type="ECO:0000259" key="11">
    <source>
        <dbReference type="Pfam" id="PF02729"/>
    </source>
</evidence>
<protein>
    <recommendedName>
        <fullName evidence="5 8">Ornithine carbamoyltransferase</fullName>
        <shortName evidence="8">OTCase</shortName>
        <ecNumber evidence="4 8">2.1.3.3</ecNumber>
    </recommendedName>
</protein>
<name>A0ABY4RPH9_9BACL</name>
<proteinExistence type="inferred from homology"/>
<feature type="domain" description="Aspartate/ornithine carbamoyltransferase Asp/Orn-binding" evidence="10">
    <location>
        <begin position="201"/>
        <end position="354"/>
    </location>
</feature>
<feature type="compositionally biased region" description="Polar residues" evidence="9">
    <location>
        <begin position="14"/>
        <end position="25"/>
    </location>
</feature>
<dbReference type="GO" id="GO:0004585">
    <property type="term" value="F:ornithine carbamoyltransferase activity"/>
    <property type="evidence" value="ECO:0007669"/>
    <property type="project" value="UniProtKB-EC"/>
</dbReference>
<dbReference type="NCBIfam" id="NF001986">
    <property type="entry name" value="PRK00779.1"/>
    <property type="match status" value="1"/>
</dbReference>
<dbReference type="Gene3D" id="3.40.50.1370">
    <property type="entry name" value="Aspartate/ornithine carbamoyltransferase"/>
    <property type="match status" value="2"/>
</dbReference>
<feature type="binding site" evidence="8">
    <location>
        <begin position="280"/>
        <end position="281"/>
    </location>
    <ligand>
        <name>L-ornithine</name>
        <dbReference type="ChEBI" id="CHEBI:46911"/>
    </ligand>
</feature>
<dbReference type="EC" id="2.1.3.3" evidence="4 8"/>
<evidence type="ECO:0000313" key="13">
    <source>
        <dbReference type="Proteomes" id="UP001057134"/>
    </source>
</evidence>
<evidence type="ECO:0000256" key="4">
    <source>
        <dbReference type="ARBA" id="ARBA00013007"/>
    </source>
</evidence>
<dbReference type="PANTHER" id="PTHR45753:SF3">
    <property type="entry name" value="ORNITHINE TRANSCARBAMYLASE, MITOCHONDRIAL"/>
    <property type="match status" value="1"/>
</dbReference>
<feature type="domain" description="Aspartate/ornithine carbamoyltransferase carbamoyl-P binding" evidence="11">
    <location>
        <begin position="54"/>
        <end position="194"/>
    </location>
</feature>
<organism evidence="12 13">
    <name type="scientific">Paenibacillus konkukensis</name>
    <dbReference type="NCBI Taxonomy" id="2020716"/>
    <lineage>
        <taxon>Bacteria</taxon>
        <taxon>Bacillati</taxon>
        <taxon>Bacillota</taxon>
        <taxon>Bacilli</taxon>
        <taxon>Bacillales</taxon>
        <taxon>Paenibacillaceae</taxon>
        <taxon>Paenibacillus</taxon>
    </lineage>
</organism>
<comment type="catalytic activity">
    <reaction evidence="7 8">
        <text>carbamoyl phosphate + L-ornithine = L-citrulline + phosphate + H(+)</text>
        <dbReference type="Rhea" id="RHEA:19513"/>
        <dbReference type="ChEBI" id="CHEBI:15378"/>
        <dbReference type="ChEBI" id="CHEBI:43474"/>
        <dbReference type="ChEBI" id="CHEBI:46911"/>
        <dbReference type="ChEBI" id="CHEBI:57743"/>
        <dbReference type="ChEBI" id="CHEBI:58228"/>
        <dbReference type="EC" id="2.1.3.3"/>
    </reaction>
</comment>
<evidence type="ECO:0000256" key="3">
    <source>
        <dbReference type="ARBA" id="ARBA00007805"/>
    </source>
</evidence>
<evidence type="ECO:0000256" key="2">
    <source>
        <dbReference type="ARBA" id="ARBA00004975"/>
    </source>
</evidence>
<evidence type="ECO:0000313" key="12">
    <source>
        <dbReference type="EMBL" id="UQZ84376.1"/>
    </source>
</evidence>
<dbReference type="EMBL" id="CP027059">
    <property type="protein sequence ID" value="UQZ84376.1"/>
    <property type="molecule type" value="Genomic_DNA"/>
</dbReference>
<accession>A0ABY4RPH9</accession>
<reference evidence="12" key="2">
    <citation type="journal article" date="2021" name="J Anim Sci Technol">
        <title>Complete genome sequence of Paenibacillus konkukensis sp. nov. SK3146 as a potential probiotic strain.</title>
        <authorList>
            <person name="Jung H.I."/>
            <person name="Park S."/>
            <person name="Niu K.M."/>
            <person name="Lee S.W."/>
            <person name="Kothari D."/>
            <person name="Yi K.J."/>
            <person name="Kim S.K."/>
        </authorList>
    </citation>
    <scope>NUCLEOTIDE SEQUENCE</scope>
    <source>
        <strain evidence="12">SK3146</strain>
    </source>
</reference>
<dbReference type="InterPro" id="IPR006131">
    <property type="entry name" value="Asp_carbamoyltransf_Asp/Orn-bd"/>
</dbReference>
<dbReference type="Pfam" id="PF00185">
    <property type="entry name" value="OTCace"/>
    <property type="match status" value="1"/>
</dbReference>
<dbReference type="PROSITE" id="PS00097">
    <property type="entry name" value="CARBAMOYLTRANSFERASE"/>
    <property type="match status" value="1"/>
</dbReference>
<dbReference type="InterPro" id="IPR036901">
    <property type="entry name" value="Asp/Orn_carbamoylTrfase_sf"/>
</dbReference>